<dbReference type="SUPFAM" id="SSF53383">
    <property type="entry name" value="PLP-dependent transferases"/>
    <property type="match status" value="1"/>
</dbReference>
<comment type="caution">
    <text evidence="7">The sequence shown here is derived from an EMBL/GenBank/DDBJ whole genome shotgun (WGS) entry which is preliminary data.</text>
</comment>
<dbReference type="EMBL" id="JASKYM010000003">
    <property type="protein sequence ID" value="MDK2563742.1"/>
    <property type="molecule type" value="Genomic_DNA"/>
</dbReference>
<evidence type="ECO:0000256" key="4">
    <source>
        <dbReference type="ARBA" id="ARBA00022898"/>
    </source>
</evidence>
<dbReference type="RefSeq" id="WP_284132679.1">
    <property type="nucleotide sequence ID" value="NZ_JASKYM010000003.1"/>
</dbReference>
<dbReference type="InterPro" id="IPR000192">
    <property type="entry name" value="Aminotrans_V_dom"/>
</dbReference>
<keyword evidence="7" id="KW-0808">Transferase</keyword>
<dbReference type="PANTHER" id="PTHR43586:SF4">
    <property type="entry name" value="ISOPENICILLIN N EPIMERASE"/>
    <property type="match status" value="1"/>
</dbReference>
<evidence type="ECO:0000256" key="1">
    <source>
        <dbReference type="ARBA" id="ARBA00001933"/>
    </source>
</evidence>
<dbReference type="InterPro" id="IPR015424">
    <property type="entry name" value="PyrdxlP-dep_Trfase"/>
</dbReference>
<keyword evidence="8" id="KW-1185">Reference proteome</keyword>
<evidence type="ECO:0000256" key="2">
    <source>
        <dbReference type="ARBA" id="ARBA00010447"/>
    </source>
</evidence>
<proteinExistence type="inferred from homology"/>
<dbReference type="GO" id="GO:0008483">
    <property type="term" value="F:transaminase activity"/>
    <property type="evidence" value="ECO:0007669"/>
    <property type="project" value="UniProtKB-KW"/>
</dbReference>
<dbReference type="EC" id="2.8.1.7" evidence="3"/>
<keyword evidence="7" id="KW-0032">Aminotransferase</keyword>
<name>A0ABT7E9Z4_9FIRM</name>
<evidence type="ECO:0000313" key="7">
    <source>
        <dbReference type="EMBL" id="MDK2563742.1"/>
    </source>
</evidence>
<dbReference type="Pfam" id="PF00266">
    <property type="entry name" value="Aminotran_5"/>
    <property type="match status" value="1"/>
</dbReference>
<dbReference type="InterPro" id="IPR010969">
    <property type="entry name" value="Cys_dSase-rel_unknwn_funct"/>
</dbReference>
<comment type="similarity">
    <text evidence="2">Belongs to the class-V pyridoxal-phosphate-dependent aminotransferase family. Csd subfamily.</text>
</comment>
<evidence type="ECO:0000259" key="6">
    <source>
        <dbReference type="Pfam" id="PF00266"/>
    </source>
</evidence>
<comment type="cofactor">
    <cofactor evidence="1">
        <name>pyridoxal 5'-phosphate</name>
        <dbReference type="ChEBI" id="CHEBI:597326"/>
    </cofactor>
</comment>
<keyword evidence="4" id="KW-0663">Pyridoxal phosphate</keyword>
<evidence type="ECO:0000313" key="8">
    <source>
        <dbReference type="Proteomes" id="UP001301012"/>
    </source>
</evidence>
<accession>A0ABT7E9Z4</accession>
<reference evidence="7 8" key="1">
    <citation type="submission" date="2023-05" db="EMBL/GenBank/DDBJ databases">
        <title>Rombocin, a short stable natural nisin variant, displays selective antimicrobial activity against Listeria monocytogenes and employs dual mode of action to kill target bacterial strains.</title>
        <authorList>
            <person name="Wambui J."/>
            <person name="Stephan R."/>
            <person name="Kuipers O.P."/>
        </authorList>
    </citation>
    <scope>NUCLEOTIDE SEQUENCE [LARGE SCALE GENOMIC DNA]</scope>
    <source>
        <strain evidence="7 8">RC002</strain>
    </source>
</reference>
<dbReference type="PANTHER" id="PTHR43586">
    <property type="entry name" value="CYSTEINE DESULFURASE"/>
    <property type="match status" value="1"/>
</dbReference>
<dbReference type="Proteomes" id="UP001301012">
    <property type="component" value="Unassembled WGS sequence"/>
</dbReference>
<feature type="domain" description="Aminotransferase class V" evidence="6">
    <location>
        <begin position="17"/>
        <end position="385"/>
    </location>
</feature>
<evidence type="ECO:0000256" key="3">
    <source>
        <dbReference type="ARBA" id="ARBA00012239"/>
    </source>
</evidence>
<protein>
    <recommendedName>
        <fullName evidence="3">cysteine desulfurase</fullName>
        <ecNumber evidence="3">2.8.1.7</ecNumber>
    </recommendedName>
</protein>
<dbReference type="Gene3D" id="3.90.1150.10">
    <property type="entry name" value="Aspartate Aminotransferase, domain 1"/>
    <property type="match status" value="1"/>
</dbReference>
<dbReference type="PIRSF" id="PIRSF005572">
    <property type="entry name" value="NifS"/>
    <property type="match status" value="1"/>
</dbReference>
<dbReference type="InterPro" id="IPR015422">
    <property type="entry name" value="PyrdxlP-dep_Trfase_small"/>
</dbReference>
<comment type="catalytic activity">
    <reaction evidence="5">
        <text>(sulfur carrier)-H + L-cysteine = (sulfur carrier)-SH + L-alanine</text>
        <dbReference type="Rhea" id="RHEA:43892"/>
        <dbReference type="Rhea" id="RHEA-COMP:14737"/>
        <dbReference type="Rhea" id="RHEA-COMP:14739"/>
        <dbReference type="ChEBI" id="CHEBI:29917"/>
        <dbReference type="ChEBI" id="CHEBI:35235"/>
        <dbReference type="ChEBI" id="CHEBI:57972"/>
        <dbReference type="ChEBI" id="CHEBI:64428"/>
        <dbReference type="EC" id="2.8.1.7"/>
    </reaction>
</comment>
<dbReference type="NCBIfam" id="TIGR01977">
    <property type="entry name" value="am_tr_V_EF2568"/>
    <property type="match status" value="1"/>
</dbReference>
<sequence length="398" mass="43687">MMFKGYPQFENFYKNGVYLDNAATSYPKPQCVIKSINDYILYNGVSSSRGAYKKAMEADYMVYETRKWIGELFNHKKPSDIVFTSGITEALNGIMCGMLKEGDHVVTSSIEHNAVWRCLKTLERDRNISITNVEITKEGITNPNDVEKNIQQNTKLIVFNHASNVIGTIQPIREIGAIAKQHGIPFLVDAAQSAGMLPIDMEDDNISILAFTGHKGLLAPSGTGGFVLNWDGDIKAWKSGGTGGNSADPYMSEITPNKYEAGTMNMVGISGLHASIRYLLDVGVDKIHNNEKEVIAYALEKLESIDGIRVFGTKDPEKMVGSIAITIDGIDSGKGGSLLDKKYNIMVRSGIHCAPMLHKIMGTDKNGAIRIGIGYTTTKEEIDYLIYALEELLKGELA</sequence>
<dbReference type="InterPro" id="IPR015421">
    <property type="entry name" value="PyrdxlP-dep_Trfase_major"/>
</dbReference>
<gene>
    <name evidence="7" type="ORF">QOZ84_09290</name>
</gene>
<organism evidence="7 8">
    <name type="scientific">Romboutsia sedimentorum</name>
    <dbReference type="NCBI Taxonomy" id="1368474"/>
    <lineage>
        <taxon>Bacteria</taxon>
        <taxon>Bacillati</taxon>
        <taxon>Bacillota</taxon>
        <taxon>Clostridia</taxon>
        <taxon>Peptostreptococcales</taxon>
        <taxon>Peptostreptococcaceae</taxon>
        <taxon>Romboutsia</taxon>
    </lineage>
</organism>
<evidence type="ECO:0000256" key="5">
    <source>
        <dbReference type="ARBA" id="ARBA00050776"/>
    </source>
</evidence>
<dbReference type="Gene3D" id="3.40.640.10">
    <property type="entry name" value="Type I PLP-dependent aspartate aminotransferase-like (Major domain)"/>
    <property type="match status" value="1"/>
</dbReference>
<dbReference type="InterPro" id="IPR016454">
    <property type="entry name" value="Cysteine_dSase"/>
</dbReference>